<reference evidence="1 2" key="1">
    <citation type="journal article" date="2008" name="Nature">
        <title>The genome of the model beetle and pest Tribolium castaneum.</title>
        <authorList>
            <consortium name="Tribolium Genome Sequencing Consortium"/>
            <person name="Richards S."/>
            <person name="Gibbs R.A."/>
            <person name="Weinstock G.M."/>
            <person name="Brown S.J."/>
            <person name="Denell R."/>
            <person name="Beeman R.W."/>
            <person name="Gibbs R."/>
            <person name="Beeman R.W."/>
            <person name="Brown S.J."/>
            <person name="Bucher G."/>
            <person name="Friedrich M."/>
            <person name="Grimmelikhuijzen C.J."/>
            <person name="Klingler M."/>
            <person name="Lorenzen M."/>
            <person name="Richards S."/>
            <person name="Roth S."/>
            <person name="Schroder R."/>
            <person name="Tautz D."/>
            <person name="Zdobnov E.M."/>
            <person name="Muzny D."/>
            <person name="Gibbs R.A."/>
            <person name="Weinstock G.M."/>
            <person name="Attaway T."/>
            <person name="Bell S."/>
            <person name="Buhay C.J."/>
            <person name="Chandrabose M.N."/>
            <person name="Chavez D."/>
            <person name="Clerk-Blankenburg K.P."/>
            <person name="Cree A."/>
            <person name="Dao M."/>
            <person name="Davis C."/>
            <person name="Chacko J."/>
            <person name="Dinh H."/>
            <person name="Dugan-Rocha S."/>
            <person name="Fowler G."/>
            <person name="Garner T.T."/>
            <person name="Garnes J."/>
            <person name="Gnirke A."/>
            <person name="Hawes A."/>
            <person name="Hernandez J."/>
            <person name="Hines S."/>
            <person name="Holder M."/>
            <person name="Hume J."/>
            <person name="Jhangiani S.N."/>
            <person name="Joshi V."/>
            <person name="Khan Z.M."/>
            <person name="Jackson L."/>
            <person name="Kovar C."/>
            <person name="Kowis A."/>
            <person name="Lee S."/>
            <person name="Lewis L.R."/>
            <person name="Margolis J."/>
            <person name="Morgan M."/>
            <person name="Nazareth L.V."/>
            <person name="Nguyen N."/>
            <person name="Okwuonu G."/>
            <person name="Parker D."/>
            <person name="Richards S."/>
            <person name="Ruiz S.J."/>
            <person name="Santibanez J."/>
            <person name="Savard J."/>
            <person name="Scherer S.E."/>
            <person name="Schneider B."/>
            <person name="Sodergren E."/>
            <person name="Tautz D."/>
            <person name="Vattahil S."/>
            <person name="Villasana D."/>
            <person name="White C.S."/>
            <person name="Wright R."/>
            <person name="Park Y."/>
            <person name="Beeman R.W."/>
            <person name="Lord J."/>
            <person name="Oppert B."/>
            <person name="Lorenzen M."/>
            <person name="Brown S."/>
            <person name="Wang L."/>
            <person name="Savard J."/>
            <person name="Tautz D."/>
            <person name="Richards S."/>
            <person name="Weinstock G."/>
            <person name="Gibbs R.A."/>
            <person name="Liu Y."/>
            <person name="Worley K."/>
            <person name="Weinstock G."/>
            <person name="Elsik C.G."/>
            <person name="Reese J.T."/>
            <person name="Elhaik E."/>
            <person name="Landan G."/>
            <person name="Graur D."/>
            <person name="Arensburger P."/>
            <person name="Atkinson P."/>
            <person name="Beeman R.W."/>
            <person name="Beidler J."/>
            <person name="Brown S.J."/>
            <person name="Demuth J.P."/>
            <person name="Drury D.W."/>
            <person name="Du Y.Z."/>
            <person name="Fujiwara H."/>
            <person name="Lorenzen M."/>
            <person name="Maselli V."/>
            <person name="Osanai M."/>
            <person name="Park Y."/>
            <person name="Robertson H.M."/>
            <person name="Tu Z."/>
            <person name="Wang J.J."/>
            <person name="Wang S."/>
            <person name="Richards S."/>
            <person name="Song H."/>
            <person name="Zhang L."/>
            <person name="Sodergren E."/>
            <person name="Werner D."/>
            <person name="Stanke M."/>
            <person name="Morgenstern B."/>
            <person name="Solovyev V."/>
            <person name="Kosarev P."/>
            <person name="Brown G."/>
            <person name="Chen H.C."/>
            <person name="Ermolaeva O."/>
            <person name="Hlavina W."/>
            <person name="Kapustin Y."/>
            <person name="Kiryutin B."/>
            <person name="Kitts P."/>
            <person name="Maglott D."/>
            <person name="Pruitt K."/>
            <person name="Sapojnikov V."/>
            <person name="Souvorov A."/>
            <person name="Mackey A.J."/>
            <person name="Waterhouse R.M."/>
            <person name="Wyder S."/>
            <person name="Zdobnov E.M."/>
            <person name="Zdobnov E.M."/>
            <person name="Wyder S."/>
            <person name="Kriventseva E.V."/>
            <person name="Kadowaki T."/>
            <person name="Bork P."/>
            <person name="Aranda M."/>
            <person name="Bao R."/>
            <person name="Beermann A."/>
            <person name="Berns N."/>
            <person name="Bolognesi R."/>
            <person name="Bonneton F."/>
            <person name="Bopp D."/>
            <person name="Brown S.J."/>
            <person name="Bucher G."/>
            <person name="Butts T."/>
            <person name="Chaumot A."/>
            <person name="Denell R.E."/>
            <person name="Ferrier D.E."/>
            <person name="Friedrich M."/>
            <person name="Gordon C.M."/>
            <person name="Jindra M."/>
            <person name="Klingler M."/>
            <person name="Lan Q."/>
            <person name="Lattorff H.M."/>
            <person name="Laudet V."/>
            <person name="von Levetsow C."/>
            <person name="Liu Z."/>
            <person name="Lutz R."/>
            <person name="Lynch J.A."/>
            <person name="da Fonseca R.N."/>
            <person name="Posnien N."/>
            <person name="Reuter R."/>
            <person name="Roth S."/>
            <person name="Savard J."/>
            <person name="Schinko J.B."/>
            <person name="Schmitt C."/>
            <person name="Schoppmeier M."/>
            <person name="Schroder R."/>
            <person name="Shippy T.D."/>
            <person name="Simonnet F."/>
            <person name="Marques-Souza H."/>
            <person name="Tautz D."/>
            <person name="Tomoyasu Y."/>
            <person name="Trauner J."/>
            <person name="Van der Zee M."/>
            <person name="Vervoort M."/>
            <person name="Wittkopp N."/>
            <person name="Wimmer E.A."/>
            <person name="Yang X."/>
            <person name="Jones A.K."/>
            <person name="Sattelle D.B."/>
            <person name="Ebert P.R."/>
            <person name="Nelson D."/>
            <person name="Scott J.G."/>
            <person name="Beeman R.W."/>
            <person name="Muthukrishnan S."/>
            <person name="Kramer K.J."/>
            <person name="Arakane Y."/>
            <person name="Beeman R.W."/>
            <person name="Zhu Q."/>
            <person name="Hogenkamp D."/>
            <person name="Dixit R."/>
            <person name="Oppert B."/>
            <person name="Jiang H."/>
            <person name="Zou Z."/>
            <person name="Marshall J."/>
            <person name="Elpidina E."/>
            <person name="Vinokurov K."/>
            <person name="Oppert C."/>
            <person name="Zou Z."/>
            <person name="Evans J."/>
            <person name="Lu Z."/>
            <person name="Zhao P."/>
            <person name="Sumathipala N."/>
            <person name="Altincicek B."/>
            <person name="Vilcinskas A."/>
            <person name="Williams M."/>
            <person name="Hultmark D."/>
            <person name="Hetru C."/>
            <person name="Jiang H."/>
            <person name="Grimmelikhuijzen C.J."/>
            <person name="Hauser F."/>
            <person name="Cazzamali G."/>
            <person name="Williamson M."/>
            <person name="Park Y."/>
            <person name="Li B."/>
            <person name="Tanaka Y."/>
            <person name="Predel R."/>
            <person name="Neupert S."/>
            <person name="Schachtner J."/>
            <person name="Verleyen P."/>
            <person name="Raible F."/>
            <person name="Bork P."/>
            <person name="Friedrich M."/>
            <person name="Walden K.K."/>
            <person name="Robertson H.M."/>
            <person name="Angeli S."/>
            <person name="Foret S."/>
            <person name="Bucher G."/>
            <person name="Schuetz S."/>
            <person name="Maleszka R."/>
            <person name="Wimmer E.A."/>
            <person name="Beeman R.W."/>
            <person name="Lorenzen M."/>
            <person name="Tomoyasu Y."/>
            <person name="Miller S.C."/>
            <person name="Grossmann D."/>
            <person name="Bucher G."/>
        </authorList>
    </citation>
    <scope>NUCLEOTIDE SEQUENCE [LARGE SCALE GENOMIC DNA]</scope>
    <source>
        <strain evidence="1 2">Georgia GA2</strain>
    </source>
</reference>
<dbReference type="AlphaFoldDB" id="A0A139WKW3"/>
<keyword evidence="2" id="KW-1185">Reference proteome</keyword>
<evidence type="ECO:0000313" key="1">
    <source>
        <dbReference type="EMBL" id="KYB28592.1"/>
    </source>
</evidence>
<proteinExistence type="predicted"/>
<gene>
    <name evidence="1" type="primary">AUGUSTUS-3.0.2_32483</name>
    <name evidence="1" type="ORF">TcasGA2_TC032483</name>
</gene>
<dbReference type="Proteomes" id="UP000007266">
    <property type="component" value="Linkage group 3"/>
</dbReference>
<name>A0A139WKW3_TRICA</name>
<dbReference type="EMBL" id="KQ971322">
    <property type="protein sequence ID" value="KYB28592.1"/>
    <property type="molecule type" value="Genomic_DNA"/>
</dbReference>
<evidence type="ECO:0000313" key="2">
    <source>
        <dbReference type="Proteomes" id="UP000007266"/>
    </source>
</evidence>
<protein>
    <submittedName>
        <fullName evidence="1">Uncharacterized protein</fullName>
    </submittedName>
</protein>
<reference evidence="1 2" key="2">
    <citation type="journal article" date="2010" name="Nucleic Acids Res.">
        <title>BeetleBase in 2010: revisions to provide comprehensive genomic information for Tribolium castaneum.</title>
        <authorList>
            <person name="Kim H.S."/>
            <person name="Murphy T."/>
            <person name="Xia J."/>
            <person name="Caragea D."/>
            <person name="Park Y."/>
            <person name="Beeman R.W."/>
            <person name="Lorenzen M.D."/>
            <person name="Butcher S."/>
            <person name="Manak J.R."/>
            <person name="Brown S.J."/>
        </authorList>
    </citation>
    <scope>GENOME REANNOTATION</scope>
    <source>
        <strain evidence="1 2">Georgia GA2</strain>
    </source>
</reference>
<organism evidence="1 2">
    <name type="scientific">Tribolium castaneum</name>
    <name type="common">Red flour beetle</name>
    <dbReference type="NCBI Taxonomy" id="7070"/>
    <lineage>
        <taxon>Eukaryota</taxon>
        <taxon>Metazoa</taxon>
        <taxon>Ecdysozoa</taxon>
        <taxon>Arthropoda</taxon>
        <taxon>Hexapoda</taxon>
        <taxon>Insecta</taxon>
        <taxon>Pterygota</taxon>
        <taxon>Neoptera</taxon>
        <taxon>Endopterygota</taxon>
        <taxon>Coleoptera</taxon>
        <taxon>Polyphaga</taxon>
        <taxon>Cucujiformia</taxon>
        <taxon>Tenebrionidae</taxon>
        <taxon>Tenebrionidae incertae sedis</taxon>
        <taxon>Tribolium</taxon>
    </lineage>
</organism>
<sequence>MLAAFALTFDKYHLLGRLAGAIKSSGLLVTNHLIRISTMTGWRTWV</sequence>
<accession>A0A139WKW3</accession>
<dbReference type="InParanoid" id="A0A139WKW3"/>